<dbReference type="InterPro" id="IPR010172">
    <property type="entry name" value="CRISPR-assoc_prot_TM1791"/>
</dbReference>
<evidence type="ECO:0000259" key="2">
    <source>
        <dbReference type="Pfam" id="PF03787"/>
    </source>
</evidence>
<dbReference type="PANTHER" id="PTHR39965:SF1">
    <property type="entry name" value="CRISPR SYSTEM CMR SUBUNIT CMR6"/>
    <property type="match status" value="1"/>
</dbReference>
<sequence length="299" mass="33832">MSGKTSATIKELLAKAKGSNPALLFNKLLAHKLSHNGEEIKKVEFLKEFTALIAENFSEHLNLLKKIVDSLPCSKTFKVRTGYRLAIGLGNPSLIENGFLFHHTYGIPYIPGETLKGLARSVFLISAYESIKDNLNSLSISDFEKNLVSEGENDVKKTLNSHPVKVVLEGTQIEKPYDFFVKVFGTQRKRGEVVFFDAYPEDFNKNCFEIDIMNPHYQKYYTEKGKEPPADWYNPVPIHFLTLKEGLVFVVCLGEASLDEGLEDKEWKLIETLLKVGLENFGVGAKKRKGYGWFEIQSK</sequence>
<keyword evidence="4" id="KW-1185">Reference proteome</keyword>
<dbReference type="RefSeq" id="WP_121010775.1">
    <property type="nucleotide sequence ID" value="NZ_RCCJ01000001.1"/>
</dbReference>
<keyword evidence="1" id="KW-0051">Antiviral defense</keyword>
<feature type="domain" description="CRISPR type III-associated protein" evidence="2">
    <location>
        <begin position="81"/>
        <end position="295"/>
    </location>
</feature>
<evidence type="ECO:0000256" key="1">
    <source>
        <dbReference type="ARBA" id="ARBA00023118"/>
    </source>
</evidence>
<dbReference type="EMBL" id="RCCJ01000001">
    <property type="protein sequence ID" value="RLJ70692.1"/>
    <property type="molecule type" value="Genomic_DNA"/>
</dbReference>
<dbReference type="OrthoDB" id="9813956at2"/>
<protein>
    <submittedName>
        <fullName evidence="3">CRISPR-associated Cmr6 family protein</fullName>
    </submittedName>
</protein>
<reference evidence="3 4" key="1">
    <citation type="submission" date="2018-10" db="EMBL/GenBank/DDBJ databases">
        <title>Genomic Encyclopedia of Archaeal and Bacterial Type Strains, Phase II (KMG-II): from individual species to whole genera.</title>
        <authorList>
            <person name="Goeker M."/>
        </authorList>
    </citation>
    <scope>NUCLEOTIDE SEQUENCE [LARGE SCALE GENOMIC DNA]</scope>
    <source>
        <strain evidence="3 4">DSM 16510</strain>
    </source>
</reference>
<evidence type="ECO:0000313" key="3">
    <source>
        <dbReference type="EMBL" id="RLJ70692.1"/>
    </source>
</evidence>
<gene>
    <name evidence="3" type="ORF">BCF55_0973</name>
</gene>
<dbReference type="InterPro" id="IPR005537">
    <property type="entry name" value="RAMP_III_fam"/>
</dbReference>
<name>A0A497XU77_9AQUI</name>
<organism evidence="3 4">
    <name type="scientific">Hydrogenivirga caldilitoris</name>
    <dbReference type="NCBI Taxonomy" id="246264"/>
    <lineage>
        <taxon>Bacteria</taxon>
        <taxon>Pseudomonadati</taxon>
        <taxon>Aquificota</taxon>
        <taxon>Aquificia</taxon>
        <taxon>Aquificales</taxon>
        <taxon>Aquificaceae</taxon>
        <taxon>Hydrogenivirga</taxon>
    </lineage>
</organism>
<dbReference type="PANTHER" id="PTHR39965">
    <property type="entry name" value="CRISPR SYSTEM CMR SUBUNIT CMR6"/>
    <property type="match status" value="1"/>
</dbReference>
<dbReference type="Pfam" id="PF03787">
    <property type="entry name" value="RAMPs"/>
    <property type="match status" value="1"/>
</dbReference>
<proteinExistence type="predicted"/>
<dbReference type="AlphaFoldDB" id="A0A497XU77"/>
<accession>A0A497XU77</accession>
<dbReference type="Proteomes" id="UP000267841">
    <property type="component" value="Unassembled WGS sequence"/>
</dbReference>
<dbReference type="NCBIfam" id="TIGR01898">
    <property type="entry name" value="cas_TM1791_cmr6"/>
    <property type="match status" value="1"/>
</dbReference>
<evidence type="ECO:0000313" key="4">
    <source>
        <dbReference type="Proteomes" id="UP000267841"/>
    </source>
</evidence>
<comment type="caution">
    <text evidence="3">The sequence shown here is derived from an EMBL/GenBank/DDBJ whole genome shotgun (WGS) entry which is preliminary data.</text>
</comment>
<dbReference type="GO" id="GO:0051607">
    <property type="term" value="P:defense response to virus"/>
    <property type="evidence" value="ECO:0007669"/>
    <property type="project" value="UniProtKB-KW"/>
</dbReference>